<dbReference type="GO" id="GO:0006351">
    <property type="term" value="P:DNA-templated transcription"/>
    <property type="evidence" value="ECO:0007669"/>
    <property type="project" value="InterPro"/>
</dbReference>
<organism evidence="4 5">
    <name type="scientific">Trichoderma lentiforme</name>
    <dbReference type="NCBI Taxonomy" id="1567552"/>
    <lineage>
        <taxon>Eukaryota</taxon>
        <taxon>Fungi</taxon>
        <taxon>Dikarya</taxon>
        <taxon>Ascomycota</taxon>
        <taxon>Pezizomycotina</taxon>
        <taxon>Sordariomycetes</taxon>
        <taxon>Hypocreomycetidae</taxon>
        <taxon>Hypocreales</taxon>
        <taxon>Hypocreaceae</taxon>
        <taxon>Trichoderma</taxon>
    </lineage>
</organism>
<proteinExistence type="predicted"/>
<dbReference type="Pfam" id="PF04082">
    <property type="entry name" value="Fungal_trans"/>
    <property type="match status" value="1"/>
</dbReference>
<dbReference type="SMART" id="SM00066">
    <property type="entry name" value="GAL4"/>
    <property type="match status" value="1"/>
</dbReference>
<gene>
    <name evidence="4" type="ORF">CFAM422_013222</name>
</gene>
<dbReference type="PANTHER" id="PTHR47655">
    <property type="entry name" value="QUINIC ACID UTILIZATION ACTIVATOR"/>
    <property type="match status" value="1"/>
</dbReference>
<dbReference type="InterPro" id="IPR001138">
    <property type="entry name" value="Zn2Cys6_DnaBD"/>
</dbReference>
<dbReference type="InterPro" id="IPR036864">
    <property type="entry name" value="Zn2-C6_fun-type_DNA-bd_sf"/>
</dbReference>
<evidence type="ECO:0000313" key="5">
    <source>
        <dbReference type="Proteomes" id="UP000801864"/>
    </source>
</evidence>
<dbReference type="GO" id="GO:0008270">
    <property type="term" value="F:zinc ion binding"/>
    <property type="evidence" value="ECO:0007669"/>
    <property type="project" value="InterPro"/>
</dbReference>
<dbReference type="SUPFAM" id="SSF57701">
    <property type="entry name" value="Zn2/Cys6 DNA-binding domain"/>
    <property type="match status" value="1"/>
</dbReference>
<dbReference type="GO" id="GO:0003677">
    <property type="term" value="F:DNA binding"/>
    <property type="evidence" value="ECO:0007669"/>
    <property type="project" value="InterPro"/>
</dbReference>
<dbReference type="GO" id="GO:0045944">
    <property type="term" value="P:positive regulation of transcription by RNA polymerase II"/>
    <property type="evidence" value="ECO:0007669"/>
    <property type="project" value="TreeGrafter"/>
</dbReference>
<name>A0A9P4X2J3_9HYPO</name>
<evidence type="ECO:0000313" key="4">
    <source>
        <dbReference type="EMBL" id="KAF3055292.1"/>
    </source>
</evidence>
<dbReference type="EMBL" id="QLNT01000039">
    <property type="protein sequence ID" value="KAF3055292.1"/>
    <property type="molecule type" value="Genomic_DNA"/>
</dbReference>
<dbReference type="Proteomes" id="UP000801864">
    <property type="component" value="Unassembled WGS sequence"/>
</dbReference>
<dbReference type="CDD" id="cd00067">
    <property type="entry name" value="GAL4"/>
    <property type="match status" value="1"/>
</dbReference>
<dbReference type="GO" id="GO:0000981">
    <property type="term" value="F:DNA-binding transcription factor activity, RNA polymerase II-specific"/>
    <property type="evidence" value="ECO:0007669"/>
    <property type="project" value="InterPro"/>
</dbReference>
<dbReference type="InterPro" id="IPR052783">
    <property type="entry name" value="Metabolic/Drug-Res_Regulator"/>
</dbReference>
<sequence length="738" mass="82563">MGTRVSKACQRCQRRKLKCDGSDECLACKAAGQRCLYASVNRKRGLVEGYVKGLERLLGFAIQRDASLTTDIQRFFNRFPGQDSQTVVPESQTMLDSWKQSVLAKDVERLLPALEQGERQKWKTLFTEHDMEMGGCAEGDHTAAASIITPRRIPECNIEFPNIESQSGNISVKENVHTNERPSGETEQHRHPTPTIHNLALAGLPLDAKKMVDSYLTYTNCWFPILEPHELLRTFHQYHRHTEGSRDGQTAVLWATLAFESCQTASTETVPHIDLSQQPLYQKARALIPTEEASHDFGHVQALLILAMMNMGYNRLKSCWLLVGHASRLMSYLERRTTPSGLKAGCIDTFSTRRAHLLVGLSILETLLTLRTEALRIFERRHCHASLPEDGLEEWENPKVFGQADEVAQQYNEIPGRIASTFNTLSRAVSCLEAISTTKSDLIHSESSNATLLANVQSRMAELQPEPARSAYPHFFLSYTAIQCAIQAEKSAKLSASQVESVPDIGSPETDDIFDCFAKVSIALQEFHRIHKPERTPVLLLAIYDQMIECMSRTARDQLELKSKDFMPTIKAFTHSMQEVSKFWPAFQRVQANLLSLVKPAQRTDLASCAAPGINDEFFGYSDSSMCISVAPQMRGGSMRPLPVVHAAGFNTTEQILGWSHNSHQAANSPVVDMSSPSHDTIGSLDVLDPALSEIENHELYYKLAEDDILHWSGVWPEAGLRELGFDANAFEQMYRPG</sequence>
<dbReference type="CDD" id="cd12148">
    <property type="entry name" value="fungal_TF_MHR"/>
    <property type="match status" value="1"/>
</dbReference>
<evidence type="ECO:0000259" key="3">
    <source>
        <dbReference type="PROSITE" id="PS50048"/>
    </source>
</evidence>
<dbReference type="Gene3D" id="4.10.240.10">
    <property type="entry name" value="Zn(2)-C6 fungal-type DNA-binding domain"/>
    <property type="match status" value="1"/>
</dbReference>
<protein>
    <submittedName>
        <fullName evidence="4">Quinic acid utilization activator</fullName>
    </submittedName>
</protein>
<accession>A0A9P4X2J3</accession>
<evidence type="ECO:0000256" key="2">
    <source>
        <dbReference type="ARBA" id="ARBA00023242"/>
    </source>
</evidence>
<reference evidence="4 5" key="1">
    <citation type="submission" date="2018-06" db="EMBL/GenBank/DDBJ databases">
        <title>Genome analysis of cellulolytic fungus Trichoderma lentiforme CFAM-422.</title>
        <authorList>
            <person name="Steindorff A.S."/>
            <person name="Formighieri E.F."/>
            <person name="Midorikawa G.E.O."/>
            <person name="Tamietti M.S."/>
            <person name="Ramos E.Z."/>
            <person name="Silva A.S."/>
            <person name="Bon E.P.S."/>
            <person name="Mendes T.D."/>
            <person name="Damaso M.C.T."/>
            <person name="Favaro L.C.L."/>
        </authorList>
    </citation>
    <scope>NUCLEOTIDE SEQUENCE [LARGE SCALE GENOMIC DNA]</scope>
    <source>
        <strain evidence="4 5">CFAM-422</strain>
    </source>
</reference>
<evidence type="ECO:0000256" key="1">
    <source>
        <dbReference type="ARBA" id="ARBA00022723"/>
    </source>
</evidence>
<dbReference type="AlphaFoldDB" id="A0A9P4X2J3"/>
<feature type="domain" description="Zn(2)-C6 fungal-type" evidence="3">
    <location>
        <begin position="8"/>
        <end position="37"/>
    </location>
</feature>
<keyword evidence="5" id="KW-1185">Reference proteome</keyword>
<keyword evidence="1" id="KW-0479">Metal-binding</keyword>
<dbReference type="InterPro" id="IPR007219">
    <property type="entry name" value="XnlR_reg_dom"/>
</dbReference>
<comment type="caution">
    <text evidence="4">The sequence shown here is derived from an EMBL/GenBank/DDBJ whole genome shotgun (WGS) entry which is preliminary data.</text>
</comment>
<dbReference type="PANTHER" id="PTHR47655:SF2">
    <property type="entry name" value="QUINIC ACID UTILIZATION ACTIVATOR"/>
    <property type="match status" value="1"/>
</dbReference>
<dbReference type="PROSITE" id="PS50048">
    <property type="entry name" value="ZN2_CY6_FUNGAL_2"/>
    <property type="match status" value="1"/>
</dbReference>
<keyword evidence="2" id="KW-0539">Nucleus</keyword>